<sequence>GRKREQKEYHFHSGYQGGLRTITMDKMLDRTPNKVIEMAVWGMLPKTTMGRHMLKRMKVYPGPDHPHQAQIAGHAPGQGVSDGNA</sequence>
<dbReference type="PANTHER" id="PTHR11545">
    <property type="entry name" value="RIBOSOMAL PROTEIN L13"/>
    <property type="match status" value="1"/>
</dbReference>
<dbReference type="GO" id="GO:0006412">
    <property type="term" value="P:translation"/>
    <property type="evidence" value="ECO:0007669"/>
    <property type="project" value="InterPro"/>
</dbReference>
<dbReference type="GO" id="GO:0017148">
    <property type="term" value="P:negative regulation of translation"/>
    <property type="evidence" value="ECO:0007669"/>
    <property type="project" value="TreeGrafter"/>
</dbReference>
<evidence type="ECO:0000256" key="1">
    <source>
        <dbReference type="ARBA" id="ARBA00006227"/>
    </source>
</evidence>
<dbReference type="AlphaFoldDB" id="A0A382M257"/>
<evidence type="ECO:0008006" key="6">
    <source>
        <dbReference type="Google" id="ProtNLM"/>
    </source>
</evidence>
<dbReference type="GO" id="GO:0003735">
    <property type="term" value="F:structural constituent of ribosome"/>
    <property type="evidence" value="ECO:0007669"/>
    <property type="project" value="InterPro"/>
</dbReference>
<dbReference type="CDD" id="cd00392">
    <property type="entry name" value="Ribosomal_L13"/>
    <property type="match status" value="1"/>
</dbReference>
<dbReference type="Gene3D" id="3.90.1180.10">
    <property type="entry name" value="Ribosomal protein L13"/>
    <property type="match status" value="1"/>
</dbReference>
<dbReference type="PANTHER" id="PTHR11545:SF2">
    <property type="entry name" value="LARGE RIBOSOMAL SUBUNIT PROTEIN UL13M"/>
    <property type="match status" value="1"/>
</dbReference>
<dbReference type="InterPro" id="IPR005822">
    <property type="entry name" value="Ribosomal_uL13"/>
</dbReference>
<comment type="similarity">
    <text evidence="1">Belongs to the universal ribosomal protein uL13 family.</text>
</comment>
<feature type="non-terminal residue" evidence="5">
    <location>
        <position position="1"/>
    </location>
</feature>
<accession>A0A382M257</accession>
<keyword evidence="2" id="KW-0689">Ribosomal protein</keyword>
<evidence type="ECO:0000256" key="2">
    <source>
        <dbReference type="ARBA" id="ARBA00022980"/>
    </source>
</evidence>
<dbReference type="Pfam" id="PF00572">
    <property type="entry name" value="Ribosomal_L13"/>
    <property type="match status" value="1"/>
</dbReference>
<dbReference type="PIRSF" id="PIRSF002181">
    <property type="entry name" value="Ribosomal_L13"/>
    <property type="match status" value="1"/>
</dbReference>
<dbReference type="SUPFAM" id="SSF52161">
    <property type="entry name" value="Ribosomal protein L13"/>
    <property type="match status" value="1"/>
</dbReference>
<keyword evidence="3" id="KW-0687">Ribonucleoprotein</keyword>
<dbReference type="EMBL" id="UINC01089934">
    <property type="protein sequence ID" value="SVC41432.1"/>
    <property type="molecule type" value="Genomic_DNA"/>
</dbReference>
<dbReference type="InterPro" id="IPR005823">
    <property type="entry name" value="Ribosomal_uL13_bac-type"/>
</dbReference>
<evidence type="ECO:0000313" key="5">
    <source>
        <dbReference type="EMBL" id="SVC41432.1"/>
    </source>
</evidence>
<reference evidence="5" key="1">
    <citation type="submission" date="2018-05" db="EMBL/GenBank/DDBJ databases">
        <authorList>
            <person name="Lanie J.A."/>
            <person name="Ng W.-L."/>
            <person name="Kazmierczak K.M."/>
            <person name="Andrzejewski T.M."/>
            <person name="Davidsen T.M."/>
            <person name="Wayne K.J."/>
            <person name="Tettelin H."/>
            <person name="Glass J.I."/>
            <person name="Rusch D."/>
            <person name="Podicherti R."/>
            <person name="Tsui H.-C.T."/>
            <person name="Winkler M.E."/>
        </authorList>
    </citation>
    <scope>NUCLEOTIDE SEQUENCE</scope>
</reference>
<dbReference type="GO" id="GO:0022625">
    <property type="term" value="C:cytosolic large ribosomal subunit"/>
    <property type="evidence" value="ECO:0007669"/>
    <property type="project" value="TreeGrafter"/>
</dbReference>
<dbReference type="GO" id="GO:0003729">
    <property type="term" value="F:mRNA binding"/>
    <property type="evidence" value="ECO:0007669"/>
    <property type="project" value="TreeGrafter"/>
</dbReference>
<feature type="region of interest" description="Disordered" evidence="4">
    <location>
        <begin position="58"/>
        <end position="85"/>
    </location>
</feature>
<name>A0A382M257_9ZZZZ</name>
<evidence type="ECO:0000256" key="3">
    <source>
        <dbReference type="ARBA" id="ARBA00023274"/>
    </source>
</evidence>
<gene>
    <name evidence="5" type="ORF">METZ01_LOCUS294286</name>
</gene>
<proteinExistence type="inferred from homology"/>
<organism evidence="5">
    <name type="scientific">marine metagenome</name>
    <dbReference type="NCBI Taxonomy" id="408172"/>
    <lineage>
        <taxon>unclassified sequences</taxon>
        <taxon>metagenomes</taxon>
        <taxon>ecological metagenomes</taxon>
    </lineage>
</organism>
<protein>
    <recommendedName>
        <fullName evidence="6">50S ribosomal protein L13</fullName>
    </recommendedName>
</protein>
<dbReference type="InterPro" id="IPR036899">
    <property type="entry name" value="Ribosomal_uL13_sf"/>
</dbReference>
<evidence type="ECO:0000256" key="4">
    <source>
        <dbReference type="SAM" id="MobiDB-lite"/>
    </source>
</evidence>